<evidence type="ECO:0000313" key="5">
    <source>
        <dbReference type="EMBL" id="CAD7696509.1"/>
    </source>
</evidence>
<dbReference type="GO" id="GO:0003735">
    <property type="term" value="F:structural constituent of ribosome"/>
    <property type="evidence" value="ECO:0007669"/>
    <property type="project" value="InterPro"/>
</dbReference>
<dbReference type="Pfam" id="PF01283">
    <property type="entry name" value="Ribosomal_S26e"/>
    <property type="match status" value="1"/>
</dbReference>
<name>A0A8S1IRV4_9CHLO</name>
<comment type="caution">
    <text evidence="5">The sequence shown here is derived from an EMBL/GenBank/DDBJ whole genome shotgun (WGS) entry which is preliminary data.</text>
</comment>
<accession>A0A8S1IRV4</accession>
<dbReference type="OrthoDB" id="10262653at2759"/>
<keyword evidence="3 4" id="KW-0687">Ribonucleoprotein</keyword>
<keyword evidence="6" id="KW-1185">Reference proteome</keyword>
<evidence type="ECO:0000256" key="4">
    <source>
        <dbReference type="RuleBase" id="RU363128"/>
    </source>
</evidence>
<keyword evidence="2 4" id="KW-0689">Ribosomal protein</keyword>
<reference evidence="5" key="1">
    <citation type="submission" date="2020-12" db="EMBL/GenBank/DDBJ databases">
        <authorList>
            <person name="Iha C."/>
        </authorList>
    </citation>
    <scope>NUCLEOTIDE SEQUENCE</scope>
</reference>
<dbReference type="GO" id="GO:0003729">
    <property type="term" value="F:mRNA binding"/>
    <property type="evidence" value="ECO:0007669"/>
    <property type="project" value="TreeGrafter"/>
</dbReference>
<organism evidence="5 6">
    <name type="scientific">Ostreobium quekettii</name>
    <dbReference type="NCBI Taxonomy" id="121088"/>
    <lineage>
        <taxon>Eukaryota</taxon>
        <taxon>Viridiplantae</taxon>
        <taxon>Chlorophyta</taxon>
        <taxon>core chlorophytes</taxon>
        <taxon>Ulvophyceae</taxon>
        <taxon>TCBD clade</taxon>
        <taxon>Bryopsidales</taxon>
        <taxon>Ostreobineae</taxon>
        <taxon>Ostreobiaceae</taxon>
        <taxon>Ostreobium</taxon>
    </lineage>
</organism>
<dbReference type="InterPro" id="IPR038551">
    <property type="entry name" value="Ribosomal_eS26_sf"/>
</dbReference>
<dbReference type="PANTHER" id="PTHR12538:SF0">
    <property type="entry name" value="40S RIBOSOMAL PROTEIN S26"/>
    <property type="match status" value="1"/>
</dbReference>
<gene>
    <name evidence="5" type="ORF">OSTQU699_LOCUS1869</name>
</gene>
<dbReference type="InterPro" id="IPR000892">
    <property type="entry name" value="Ribosomal_eS26"/>
</dbReference>
<proteinExistence type="inferred from homology"/>
<sequence length="107" mass="12483">MTKKRRNNGRSKHGRGHVRRVRCEQSGVLVPKDKAIKRFIVRNIVDASAIRDIQEACVYDGYTLPKIYRKVYYCVSAAIHSKVVRVRSIRDRRVREPPRRFGFGGKK</sequence>
<dbReference type="EMBL" id="CAJHUC010000488">
    <property type="protein sequence ID" value="CAD7696509.1"/>
    <property type="molecule type" value="Genomic_DNA"/>
</dbReference>
<evidence type="ECO:0000256" key="1">
    <source>
        <dbReference type="ARBA" id="ARBA00008596"/>
    </source>
</evidence>
<comment type="similarity">
    <text evidence="1 4">Belongs to the eukaryotic ribosomal protein eS26 family.</text>
</comment>
<protein>
    <recommendedName>
        <fullName evidence="4">40S ribosomal protein S26</fullName>
    </recommendedName>
</protein>
<dbReference type="Gene3D" id="3.30.1740.20">
    <property type="entry name" value="Ribosomal protein S26e"/>
    <property type="match status" value="1"/>
</dbReference>
<evidence type="ECO:0000256" key="3">
    <source>
        <dbReference type="ARBA" id="ARBA00023274"/>
    </source>
</evidence>
<dbReference type="GO" id="GO:0022627">
    <property type="term" value="C:cytosolic small ribosomal subunit"/>
    <property type="evidence" value="ECO:0007669"/>
    <property type="project" value="TreeGrafter"/>
</dbReference>
<dbReference type="AlphaFoldDB" id="A0A8S1IRV4"/>
<evidence type="ECO:0000313" key="6">
    <source>
        <dbReference type="Proteomes" id="UP000708148"/>
    </source>
</evidence>
<dbReference type="PANTHER" id="PTHR12538">
    <property type="entry name" value="40S RIBOSOMAL PROTEIN S26"/>
    <property type="match status" value="1"/>
</dbReference>
<dbReference type="Proteomes" id="UP000708148">
    <property type="component" value="Unassembled WGS sequence"/>
</dbReference>
<evidence type="ECO:0000256" key="2">
    <source>
        <dbReference type="ARBA" id="ARBA00022980"/>
    </source>
</evidence>
<dbReference type="GO" id="GO:0006412">
    <property type="term" value="P:translation"/>
    <property type="evidence" value="ECO:0007669"/>
    <property type="project" value="InterPro"/>
</dbReference>